<feature type="region of interest" description="Disordered" evidence="1">
    <location>
        <begin position="41"/>
        <end position="95"/>
    </location>
</feature>
<protein>
    <submittedName>
        <fullName evidence="2">Uncharacterized protein</fullName>
    </submittedName>
</protein>
<dbReference type="Proteomes" id="UP001058974">
    <property type="component" value="Chromosome 1"/>
</dbReference>
<feature type="compositionally biased region" description="Basic and acidic residues" evidence="1">
    <location>
        <begin position="68"/>
        <end position="84"/>
    </location>
</feature>
<feature type="compositionally biased region" description="Low complexity" evidence="1">
    <location>
        <begin position="58"/>
        <end position="67"/>
    </location>
</feature>
<comment type="caution">
    <text evidence="2">The sequence shown here is derived from an EMBL/GenBank/DDBJ whole genome shotgun (WGS) entry which is preliminary data.</text>
</comment>
<gene>
    <name evidence="2" type="ORF">KIW84_012259</name>
</gene>
<dbReference type="Gramene" id="Psat01G0225900-T1">
    <property type="protein sequence ID" value="KAI5443542.1"/>
    <property type="gene ID" value="KIW84_012259"/>
</dbReference>
<reference evidence="2 3" key="1">
    <citation type="journal article" date="2022" name="Nat. Genet.">
        <title>Improved pea reference genome and pan-genome highlight genomic features and evolutionary characteristics.</title>
        <authorList>
            <person name="Yang T."/>
            <person name="Liu R."/>
            <person name="Luo Y."/>
            <person name="Hu S."/>
            <person name="Wang D."/>
            <person name="Wang C."/>
            <person name="Pandey M.K."/>
            <person name="Ge S."/>
            <person name="Xu Q."/>
            <person name="Li N."/>
            <person name="Li G."/>
            <person name="Huang Y."/>
            <person name="Saxena R.K."/>
            <person name="Ji Y."/>
            <person name="Li M."/>
            <person name="Yan X."/>
            <person name="He Y."/>
            <person name="Liu Y."/>
            <person name="Wang X."/>
            <person name="Xiang C."/>
            <person name="Varshney R.K."/>
            <person name="Ding H."/>
            <person name="Gao S."/>
            <person name="Zong X."/>
        </authorList>
    </citation>
    <scope>NUCLEOTIDE SEQUENCE [LARGE SCALE GENOMIC DNA]</scope>
    <source>
        <strain evidence="2 3">cv. Zhongwan 6</strain>
    </source>
</reference>
<organism evidence="2 3">
    <name type="scientific">Pisum sativum</name>
    <name type="common">Garden pea</name>
    <name type="synonym">Lathyrus oleraceus</name>
    <dbReference type="NCBI Taxonomy" id="3888"/>
    <lineage>
        <taxon>Eukaryota</taxon>
        <taxon>Viridiplantae</taxon>
        <taxon>Streptophyta</taxon>
        <taxon>Embryophyta</taxon>
        <taxon>Tracheophyta</taxon>
        <taxon>Spermatophyta</taxon>
        <taxon>Magnoliopsida</taxon>
        <taxon>eudicotyledons</taxon>
        <taxon>Gunneridae</taxon>
        <taxon>Pentapetalae</taxon>
        <taxon>rosids</taxon>
        <taxon>fabids</taxon>
        <taxon>Fabales</taxon>
        <taxon>Fabaceae</taxon>
        <taxon>Papilionoideae</taxon>
        <taxon>50 kb inversion clade</taxon>
        <taxon>NPAAA clade</taxon>
        <taxon>Hologalegina</taxon>
        <taxon>IRL clade</taxon>
        <taxon>Fabeae</taxon>
        <taxon>Lathyrus</taxon>
    </lineage>
</organism>
<sequence>MHVPAETSGYSSPSFRENTPFQMINLADLILDVAHLSMVHPPPQKKATSSVYKVINTSSKSPEPIIPSKDKNTTEEESRLKGSELRNPSMHVDNPVSTTIVERSETHKELRKFVASVLKEVNSDVFPDVQTSLAKDPSPDNDSREKAEENVPDHTTRERRSKKKVELVVNVEELTSDEEPLTNIVTPNIAKRLKRHKGKTITFEDSPSREVKRKVYGLKGTPSRSSIGKSPVGPTRNWSKVVTPTRKRKVVSHSESEFDVAEDPEDSIRSNTATKIKLETLMKEMMEDEKKEAVQGGDANEATDDEEYAGEDDADEEKEDEGEEYATTDSDSQDDI</sequence>
<proteinExistence type="predicted"/>
<feature type="compositionally biased region" description="Polar residues" evidence="1">
    <location>
        <begin position="46"/>
        <end position="57"/>
    </location>
</feature>
<keyword evidence="3" id="KW-1185">Reference proteome</keyword>
<feature type="compositionally biased region" description="Basic and acidic residues" evidence="1">
    <location>
        <begin position="137"/>
        <end position="158"/>
    </location>
</feature>
<feature type="region of interest" description="Disordered" evidence="1">
    <location>
        <begin position="127"/>
        <end position="163"/>
    </location>
</feature>
<evidence type="ECO:0000313" key="3">
    <source>
        <dbReference type="Proteomes" id="UP001058974"/>
    </source>
</evidence>
<feature type="compositionally biased region" description="Basic and acidic residues" evidence="1">
    <location>
        <begin position="276"/>
        <end position="293"/>
    </location>
</feature>
<dbReference type="AlphaFoldDB" id="A0A9D5BH23"/>
<accession>A0A9D5BH23</accession>
<name>A0A9D5BH23_PEA</name>
<dbReference type="EMBL" id="JAMSHJ010000001">
    <property type="protein sequence ID" value="KAI5443542.1"/>
    <property type="molecule type" value="Genomic_DNA"/>
</dbReference>
<feature type="compositionally biased region" description="Acidic residues" evidence="1">
    <location>
        <begin position="301"/>
        <end position="336"/>
    </location>
</feature>
<evidence type="ECO:0000256" key="1">
    <source>
        <dbReference type="SAM" id="MobiDB-lite"/>
    </source>
</evidence>
<feature type="region of interest" description="Disordered" evidence="1">
    <location>
        <begin position="200"/>
        <end position="336"/>
    </location>
</feature>
<evidence type="ECO:0000313" key="2">
    <source>
        <dbReference type="EMBL" id="KAI5443542.1"/>
    </source>
</evidence>